<dbReference type="GeneID" id="54480123"/>
<evidence type="ECO:0000256" key="2">
    <source>
        <dbReference type="SAM" id="Phobius"/>
    </source>
</evidence>
<feature type="transmembrane region" description="Helical" evidence="2">
    <location>
        <begin position="9"/>
        <end position="31"/>
    </location>
</feature>
<keyword evidence="2" id="KW-1133">Transmembrane helix</keyword>
<dbReference type="RefSeq" id="XP_033597497.1">
    <property type="nucleotide sequence ID" value="XM_033739069.1"/>
</dbReference>
<gene>
    <name evidence="3" type="ORF">EJ05DRAFT_120162</name>
</gene>
<feature type="compositionally biased region" description="Basic residues" evidence="1">
    <location>
        <begin position="173"/>
        <end position="182"/>
    </location>
</feature>
<keyword evidence="2" id="KW-0472">Membrane</keyword>
<dbReference type="Proteomes" id="UP000799437">
    <property type="component" value="Unassembled WGS sequence"/>
</dbReference>
<protein>
    <recommendedName>
        <fullName evidence="5">MARVEL domain-containing protein</fullName>
    </recommendedName>
</protein>
<feature type="transmembrane region" description="Helical" evidence="2">
    <location>
        <begin position="73"/>
        <end position="97"/>
    </location>
</feature>
<name>A0A6A6VYX4_9PEZI</name>
<feature type="transmembrane region" description="Helical" evidence="2">
    <location>
        <begin position="138"/>
        <end position="158"/>
    </location>
</feature>
<evidence type="ECO:0000313" key="4">
    <source>
        <dbReference type="Proteomes" id="UP000799437"/>
    </source>
</evidence>
<dbReference type="EMBL" id="ML996578">
    <property type="protein sequence ID" value="KAF2755046.1"/>
    <property type="molecule type" value="Genomic_DNA"/>
</dbReference>
<organism evidence="3 4">
    <name type="scientific">Pseudovirgaria hyperparasitica</name>
    <dbReference type="NCBI Taxonomy" id="470096"/>
    <lineage>
        <taxon>Eukaryota</taxon>
        <taxon>Fungi</taxon>
        <taxon>Dikarya</taxon>
        <taxon>Ascomycota</taxon>
        <taxon>Pezizomycotina</taxon>
        <taxon>Dothideomycetes</taxon>
        <taxon>Dothideomycetes incertae sedis</taxon>
        <taxon>Acrospermales</taxon>
        <taxon>Acrospermaceae</taxon>
        <taxon>Pseudovirgaria</taxon>
    </lineage>
</organism>
<reference evidence="3" key="1">
    <citation type="journal article" date="2020" name="Stud. Mycol.">
        <title>101 Dothideomycetes genomes: a test case for predicting lifestyles and emergence of pathogens.</title>
        <authorList>
            <person name="Haridas S."/>
            <person name="Albert R."/>
            <person name="Binder M."/>
            <person name="Bloem J."/>
            <person name="Labutti K."/>
            <person name="Salamov A."/>
            <person name="Andreopoulos B."/>
            <person name="Baker S."/>
            <person name="Barry K."/>
            <person name="Bills G."/>
            <person name="Bluhm B."/>
            <person name="Cannon C."/>
            <person name="Castanera R."/>
            <person name="Culley D."/>
            <person name="Daum C."/>
            <person name="Ezra D."/>
            <person name="Gonzalez J."/>
            <person name="Henrissat B."/>
            <person name="Kuo A."/>
            <person name="Liang C."/>
            <person name="Lipzen A."/>
            <person name="Lutzoni F."/>
            <person name="Magnuson J."/>
            <person name="Mondo S."/>
            <person name="Nolan M."/>
            <person name="Ohm R."/>
            <person name="Pangilinan J."/>
            <person name="Park H.-J."/>
            <person name="Ramirez L."/>
            <person name="Alfaro M."/>
            <person name="Sun H."/>
            <person name="Tritt A."/>
            <person name="Yoshinaga Y."/>
            <person name="Zwiers L.-H."/>
            <person name="Turgeon B."/>
            <person name="Goodwin S."/>
            <person name="Spatafora J."/>
            <person name="Crous P."/>
            <person name="Grigoriev I."/>
        </authorList>
    </citation>
    <scope>NUCLEOTIDE SEQUENCE</scope>
    <source>
        <strain evidence="3">CBS 121739</strain>
    </source>
</reference>
<evidence type="ECO:0008006" key="5">
    <source>
        <dbReference type="Google" id="ProtNLM"/>
    </source>
</evidence>
<evidence type="ECO:0000256" key="1">
    <source>
        <dbReference type="SAM" id="MobiDB-lite"/>
    </source>
</evidence>
<evidence type="ECO:0000313" key="3">
    <source>
        <dbReference type="EMBL" id="KAF2755046.1"/>
    </source>
</evidence>
<feature type="transmembrane region" description="Helical" evidence="2">
    <location>
        <begin position="43"/>
        <end position="66"/>
    </location>
</feature>
<feature type="region of interest" description="Disordered" evidence="1">
    <location>
        <begin position="170"/>
        <end position="201"/>
    </location>
</feature>
<proteinExistence type="predicted"/>
<feature type="compositionally biased region" description="Basic residues" evidence="1">
    <location>
        <begin position="190"/>
        <end position="201"/>
    </location>
</feature>
<dbReference type="OrthoDB" id="4918558at2759"/>
<accession>A0A6A6VYX4</accession>
<keyword evidence="2" id="KW-0812">Transmembrane</keyword>
<dbReference type="AlphaFoldDB" id="A0A6A6VYX4"/>
<keyword evidence="4" id="KW-1185">Reference proteome</keyword>
<sequence>MSISGLSFWFWRFCEILTLIPTLGMMAYFVNLFVSQNILTPDYILVLFITSVLATAWAIATIILYAKARHSAFLVAMVDLGFVGCFIAGVYLLRFIAGANCTSWEDTNFSFSVGDVTVTGPGGYFNTDKNCAMLKASFAFGIMNCIMFFFTFFLALFVHRHHRGETTIVRERHVSRHSHRRSRDYDRSPRRSHHSSRRTYV</sequence>